<keyword evidence="4" id="KW-1185">Reference proteome</keyword>
<reference evidence="3 4" key="1">
    <citation type="journal article" date="2013" name="Genome Announc.">
        <title>Genome Sequence of the Extreme Obligate Alkaliphile Bacillus marmarensis Strain DSM 21297.</title>
        <authorList>
            <person name="Wernick D.G."/>
            <person name="Choi K.Y."/>
            <person name="Tat C.A."/>
            <person name="Lafontaine Rivera J.G."/>
            <person name="Liao J.C."/>
        </authorList>
    </citation>
    <scope>NUCLEOTIDE SEQUENCE [LARGE SCALE GENOMIC DNA]</scope>
    <source>
        <strain evidence="3 4">DSM 21297</strain>
    </source>
</reference>
<accession>U6SSB3</accession>
<keyword evidence="1" id="KW-0175">Coiled coil</keyword>
<dbReference type="Proteomes" id="UP000017170">
    <property type="component" value="Unassembled WGS sequence"/>
</dbReference>
<dbReference type="Pfam" id="PF03551">
    <property type="entry name" value="PadR"/>
    <property type="match status" value="1"/>
</dbReference>
<dbReference type="EMBL" id="ATAE01000018">
    <property type="protein sequence ID" value="ERN53800.1"/>
    <property type="molecule type" value="Genomic_DNA"/>
</dbReference>
<sequence length="170" mass="20291">MSMQILVLATLKKKPNHPYEIKQTLYKDGWNKLILITDGNLYQAIRTLTKLECIREVKSEKENNRPNRTIYEITPTGEKHLQASIVSVFEKQQTDARTLYPALAYIEHADKSNVLQHIGRWMNELSEELNQRKEYNDKINQLIQEHYYEQLELQYNWLKRVNEVLREEDS</sequence>
<feature type="coiled-coil region" evidence="1">
    <location>
        <begin position="118"/>
        <end position="168"/>
    </location>
</feature>
<dbReference type="SUPFAM" id="SSF46785">
    <property type="entry name" value="Winged helix' DNA-binding domain"/>
    <property type="match status" value="1"/>
</dbReference>
<feature type="domain" description="Transcription regulator PadR N-terminal" evidence="2">
    <location>
        <begin position="7"/>
        <end position="82"/>
    </location>
</feature>
<protein>
    <recommendedName>
        <fullName evidence="2">Transcription regulator PadR N-terminal domain-containing protein</fullName>
    </recommendedName>
</protein>
<dbReference type="RefSeq" id="WP_022627701.1">
    <property type="nucleotide sequence ID" value="NZ_ATAE01000018.1"/>
</dbReference>
<dbReference type="InterPro" id="IPR052509">
    <property type="entry name" value="Metal_resp_DNA-bind_regulator"/>
</dbReference>
<name>U6SSB3_9BACI</name>
<comment type="caution">
    <text evidence="3">The sequence shown here is derived from an EMBL/GenBank/DDBJ whole genome shotgun (WGS) entry which is preliminary data.</text>
</comment>
<evidence type="ECO:0000313" key="4">
    <source>
        <dbReference type="Proteomes" id="UP000017170"/>
    </source>
</evidence>
<organism evidence="3 4">
    <name type="scientific">Alkalihalophilus marmarensis DSM 21297</name>
    <dbReference type="NCBI Taxonomy" id="1188261"/>
    <lineage>
        <taxon>Bacteria</taxon>
        <taxon>Bacillati</taxon>
        <taxon>Bacillota</taxon>
        <taxon>Bacilli</taxon>
        <taxon>Bacillales</taxon>
        <taxon>Bacillaceae</taxon>
        <taxon>Alkalihalophilus</taxon>
    </lineage>
</organism>
<dbReference type="InterPro" id="IPR036388">
    <property type="entry name" value="WH-like_DNA-bd_sf"/>
</dbReference>
<dbReference type="PATRIC" id="fig|1188261.3.peg.1369"/>
<dbReference type="PANTHER" id="PTHR33169:SF14">
    <property type="entry name" value="TRANSCRIPTIONAL REGULATOR RV3488"/>
    <property type="match status" value="1"/>
</dbReference>
<dbReference type="InterPro" id="IPR005149">
    <property type="entry name" value="Tscrpt_reg_PadR_N"/>
</dbReference>
<evidence type="ECO:0000256" key="1">
    <source>
        <dbReference type="SAM" id="Coils"/>
    </source>
</evidence>
<evidence type="ECO:0000313" key="3">
    <source>
        <dbReference type="EMBL" id="ERN53800.1"/>
    </source>
</evidence>
<evidence type="ECO:0000259" key="2">
    <source>
        <dbReference type="Pfam" id="PF03551"/>
    </source>
</evidence>
<dbReference type="InterPro" id="IPR036390">
    <property type="entry name" value="WH_DNA-bd_sf"/>
</dbReference>
<proteinExistence type="predicted"/>
<gene>
    <name evidence="3" type="ORF">A33I_09990</name>
</gene>
<dbReference type="Gene3D" id="1.10.10.10">
    <property type="entry name" value="Winged helix-like DNA-binding domain superfamily/Winged helix DNA-binding domain"/>
    <property type="match status" value="1"/>
</dbReference>
<dbReference type="PANTHER" id="PTHR33169">
    <property type="entry name" value="PADR-FAMILY TRANSCRIPTIONAL REGULATOR"/>
    <property type="match status" value="1"/>
</dbReference>
<dbReference type="AlphaFoldDB" id="U6SSB3"/>